<accession>A0ABV8AYN6</accession>
<reference evidence="6" key="1">
    <citation type="journal article" date="2019" name="Int. J. Syst. Evol. Microbiol.">
        <title>The Global Catalogue of Microorganisms (GCM) 10K type strain sequencing project: providing services to taxonomists for standard genome sequencing and annotation.</title>
        <authorList>
            <consortium name="The Broad Institute Genomics Platform"/>
            <consortium name="The Broad Institute Genome Sequencing Center for Infectious Disease"/>
            <person name="Wu L."/>
            <person name="Ma J."/>
        </authorList>
    </citation>
    <scope>NUCLEOTIDE SEQUENCE [LARGE SCALE GENOMIC DNA]</scope>
    <source>
        <strain evidence="6">CCUG 61889</strain>
    </source>
</reference>
<dbReference type="InterPro" id="IPR037100">
    <property type="entry name" value="Spo0B_C_sf"/>
</dbReference>
<dbReference type="Gene3D" id="3.30.565.30">
    <property type="entry name" value="Sporulation initiation phosphotransferase B (SpoOB), C-terminal domain"/>
    <property type="match status" value="1"/>
</dbReference>
<evidence type="ECO:0000256" key="1">
    <source>
        <dbReference type="ARBA" id="ARBA00022553"/>
    </source>
</evidence>
<dbReference type="SUPFAM" id="SSF55890">
    <property type="entry name" value="Sporulation response regulatory protein Spo0B"/>
    <property type="match status" value="1"/>
</dbReference>
<dbReference type="SMART" id="SM01317">
    <property type="entry name" value="SPOB_ab"/>
    <property type="match status" value="1"/>
</dbReference>
<keyword evidence="1" id="KW-0597">Phosphoprotein</keyword>
<name>A0ABV8AYN6_9BACI</name>
<keyword evidence="2" id="KW-0808">Transferase</keyword>
<organism evidence="5 6">
    <name type="scientific">Bacillus songklensis</name>
    <dbReference type="NCBI Taxonomy" id="1069116"/>
    <lineage>
        <taxon>Bacteria</taxon>
        <taxon>Bacillati</taxon>
        <taxon>Bacillota</taxon>
        <taxon>Bacilli</taxon>
        <taxon>Bacillales</taxon>
        <taxon>Bacillaceae</taxon>
        <taxon>Bacillus</taxon>
    </lineage>
</organism>
<protein>
    <submittedName>
        <fullName evidence="5">Spo0B C-terminal domain-containing protein</fullName>
    </submittedName>
</protein>
<dbReference type="Pfam" id="PF14682">
    <property type="entry name" value="SPOB_ab"/>
    <property type="match status" value="1"/>
</dbReference>
<keyword evidence="6" id="KW-1185">Reference proteome</keyword>
<dbReference type="EMBL" id="JBHRZT010000020">
    <property type="protein sequence ID" value="MFC3883078.1"/>
    <property type="molecule type" value="Genomic_DNA"/>
</dbReference>
<evidence type="ECO:0000256" key="2">
    <source>
        <dbReference type="ARBA" id="ARBA00022679"/>
    </source>
</evidence>
<dbReference type="Gene3D" id="1.10.287.130">
    <property type="match status" value="1"/>
</dbReference>
<evidence type="ECO:0000259" key="4">
    <source>
        <dbReference type="SMART" id="SM01317"/>
    </source>
</evidence>
<sequence>MQREEWNVVKILSCARHDWLNRLQLIKGNIALNRLDRVNEIIEEIIREAGHESKLTNTKLAAFAEYVMTYNWRGTPLHLEIEVLGDAKDLSSYDAVLAKWTMEFMQMLEAGADGMSTHHVSVSLLIENESVRFFFDFSGILTNIQSIQDWLEEEKEKQRLKIIEKHISKEELSVVVEIV</sequence>
<dbReference type="Pfam" id="PF14689">
    <property type="entry name" value="SPOB_a"/>
    <property type="match status" value="1"/>
</dbReference>
<dbReference type="Proteomes" id="UP001595752">
    <property type="component" value="Unassembled WGS sequence"/>
</dbReference>
<dbReference type="InterPro" id="IPR016120">
    <property type="entry name" value="Sig_transdc_His_kin_SpoOB"/>
</dbReference>
<dbReference type="InterPro" id="IPR016122">
    <property type="entry name" value="SpoOB_C"/>
</dbReference>
<gene>
    <name evidence="5" type="ORF">ACFOU2_05945</name>
</gene>
<dbReference type="InterPro" id="IPR039506">
    <property type="entry name" value="SPOB_a"/>
</dbReference>
<dbReference type="RefSeq" id="WP_377913124.1">
    <property type="nucleotide sequence ID" value="NZ_JBHRZT010000020.1"/>
</dbReference>
<evidence type="ECO:0000313" key="5">
    <source>
        <dbReference type="EMBL" id="MFC3883078.1"/>
    </source>
</evidence>
<evidence type="ECO:0000313" key="6">
    <source>
        <dbReference type="Proteomes" id="UP001595752"/>
    </source>
</evidence>
<proteinExistence type="predicted"/>
<feature type="domain" description="Sporulation initiation phosphotransferase B C-terminal" evidence="4">
    <location>
        <begin position="60"/>
        <end position="174"/>
    </location>
</feature>
<comment type="caution">
    <text evidence="5">The sequence shown here is derived from an EMBL/GenBank/DDBJ whole genome shotgun (WGS) entry which is preliminary data.</text>
</comment>
<evidence type="ECO:0000256" key="3">
    <source>
        <dbReference type="ARBA" id="ARBA00022777"/>
    </source>
</evidence>
<keyword evidence="3" id="KW-0418">Kinase</keyword>